<organism evidence="2">
    <name type="scientific">Ganoderma boninense</name>
    <dbReference type="NCBI Taxonomy" id="34458"/>
    <lineage>
        <taxon>Eukaryota</taxon>
        <taxon>Fungi</taxon>
        <taxon>Dikarya</taxon>
        <taxon>Basidiomycota</taxon>
        <taxon>Agaricomycotina</taxon>
        <taxon>Agaricomycetes</taxon>
        <taxon>Polyporales</taxon>
        <taxon>Polyporaceae</taxon>
        <taxon>Ganoderma</taxon>
    </lineage>
</organism>
<evidence type="ECO:0000313" key="2">
    <source>
        <dbReference type="EMBL" id="VWO97755.1"/>
    </source>
</evidence>
<dbReference type="EMBL" id="LR726503">
    <property type="protein sequence ID" value="VWO97755.1"/>
    <property type="molecule type" value="Genomic_DNA"/>
</dbReference>
<reference evidence="2" key="1">
    <citation type="submission" date="2019-10" db="EMBL/GenBank/DDBJ databases">
        <authorList>
            <person name="Nor Muhammad N."/>
        </authorList>
    </citation>
    <scope>NUCLEOTIDE SEQUENCE</scope>
</reference>
<accession>A0A5K1JY09</accession>
<proteinExistence type="predicted"/>
<keyword evidence="1" id="KW-0175">Coiled coil</keyword>
<dbReference type="InterPro" id="IPR036339">
    <property type="entry name" value="PUB-like_dom_sf"/>
</dbReference>
<protein>
    <recommendedName>
        <fullName evidence="3">PUB domain-containing protein</fullName>
    </recommendedName>
</protein>
<dbReference type="CDD" id="cd09212">
    <property type="entry name" value="PUB"/>
    <property type="match status" value="1"/>
</dbReference>
<feature type="coiled-coil region" evidence="1">
    <location>
        <begin position="139"/>
        <end position="173"/>
    </location>
</feature>
<sequence length="218" mass="25611">MEAKGNVNRNRVLHVTEARLKTLREDTPSQVLYMPHDEEHDKRQAFRKRVDYILGANKPAQAIESLKWQVVLELAHRILRDPEEKRVRRIKISNPRVQRTILVPKGVCELVVEREDYSSCYVYSAKTYNTLRIGSAIIEEILEREVKKQEFEVQRQQREEEEQKELIEKLHNQFLDDRKSVAVRVQRERQSGVQEKGIPRRKGAPLKSDIATIHGIQT</sequence>
<dbReference type="SUPFAM" id="SSF143503">
    <property type="entry name" value="PUG domain-like"/>
    <property type="match status" value="1"/>
</dbReference>
<dbReference type="AlphaFoldDB" id="A0A5K1JY09"/>
<evidence type="ECO:0008006" key="3">
    <source>
        <dbReference type="Google" id="ProtNLM"/>
    </source>
</evidence>
<dbReference type="Gene3D" id="1.20.58.2190">
    <property type="match status" value="1"/>
</dbReference>
<name>A0A5K1JY09_9APHY</name>
<gene>
    <name evidence="2" type="primary">I1S0N5</name>
</gene>
<evidence type="ECO:0000256" key="1">
    <source>
        <dbReference type="SAM" id="Coils"/>
    </source>
</evidence>